<comment type="caution">
    <text evidence="1">The sequence shown here is derived from an EMBL/GenBank/DDBJ whole genome shotgun (WGS) entry which is preliminary data.</text>
</comment>
<proteinExistence type="predicted"/>
<dbReference type="AlphaFoldDB" id="A0A562L3C1"/>
<reference evidence="1 2" key="1">
    <citation type="journal article" date="2015" name="Stand. Genomic Sci.">
        <title>Genomic Encyclopedia of Bacterial and Archaeal Type Strains, Phase III: the genomes of soil and plant-associated and newly described type strains.</title>
        <authorList>
            <person name="Whitman W.B."/>
            <person name="Woyke T."/>
            <person name="Klenk H.P."/>
            <person name="Zhou Y."/>
            <person name="Lilburn T.G."/>
            <person name="Beck B.J."/>
            <person name="De Vos P."/>
            <person name="Vandamme P."/>
            <person name="Eisen J.A."/>
            <person name="Garrity G."/>
            <person name="Hugenholtz P."/>
            <person name="Kyrpides N.C."/>
        </authorList>
    </citation>
    <scope>NUCLEOTIDE SEQUENCE [LARGE SCALE GENOMIC DNA]</scope>
    <source>
        <strain evidence="1 2">CGMCC 1.10947</strain>
    </source>
</reference>
<dbReference type="Proteomes" id="UP000317176">
    <property type="component" value="Unassembled WGS sequence"/>
</dbReference>
<dbReference type="EMBL" id="VLKL01000012">
    <property type="protein sequence ID" value="TWI02026.1"/>
    <property type="molecule type" value="Genomic_DNA"/>
</dbReference>
<sequence>MTQAMEWLKARAPGFNQLSKDERNAIADFSLLWAFFESRILNKSGSGAAICAAVDSWDAAGILVPNLVNEELAYFKQRYCPDGRFTHHFDGLHLRPRDRVPMVRGVLSGAEISPRQCLATALIIVFRYRNNLFHGVKWEYALADQLRNFTNANRILMKVLDRYANLP</sequence>
<keyword evidence="2" id="KW-1185">Reference proteome</keyword>
<accession>A0A562L3C1</accession>
<protein>
    <submittedName>
        <fullName evidence="1">Uncharacterized protein</fullName>
    </submittedName>
</protein>
<evidence type="ECO:0000313" key="1">
    <source>
        <dbReference type="EMBL" id="TWI02026.1"/>
    </source>
</evidence>
<gene>
    <name evidence="1" type="ORF">IQ17_04386</name>
</gene>
<evidence type="ECO:0000313" key="2">
    <source>
        <dbReference type="Proteomes" id="UP000317176"/>
    </source>
</evidence>
<organism evidence="1 2">
    <name type="scientific">Bradyrhizobium daqingense</name>
    <dbReference type="NCBI Taxonomy" id="993502"/>
    <lineage>
        <taxon>Bacteria</taxon>
        <taxon>Pseudomonadati</taxon>
        <taxon>Pseudomonadota</taxon>
        <taxon>Alphaproteobacteria</taxon>
        <taxon>Hyphomicrobiales</taxon>
        <taxon>Nitrobacteraceae</taxon>
        <taxon>Bradyrhizobium</taxon>
    </lineage>
</organism>
<name>A0A562L3C1_9BRAD</name>